<dbReference type="GO" id="GO:0022857">
    <property type="term" value="F:transmembrane transporter activity"/>
    <property type="evidence" value="ECO:0007669"/>
    <property type="project" value="InterPro"/>
</dbReference>
<feature type="transmembrane region" description="Helical" evidence="4">
    <location>
        <begin position="212"/>
        <end position="232"/>
    </location>
</feature>
<dbReference type="AlphaFoldDB" id="A0A0C6P206"/>
<proteinExistence type="predicted"/>
<evidence type="ECO:0000313" key="7">
    <source>
        <dbReference type="Proteomes" id="UP000007564"/>
    </source>
</evidence>
<gene>
    <name evidence="6" type="ORF">BN112_0286</name>
</gene>
<dbReference type="EMBL" id="HE965806">
    <property type="protein sequence ID" value="CCJ52204.1"/>
    <property type="molecule type" value="Genomic_DNA"/>
</dbReference>
<feature type="domain" description="Major facilitator superfamily (MFS) profile" evidence="5">
    <location>
        <begin position="213"/>
        <end position="397"/>
    </location>
</feature>
<dbReference type="PANTHER" id="PTHR23534:SF1">
    <property type="entry name" value="MAJOR FACILITATOR SUPERFAMILY PROTEIN"/>
    <property type="match status" value="1"/>
</dbReference>
<feature type="transmembrane region" description="Helical" evidence="4">
    <location>
        <begin position="279"/>
        <end position="297"/>
    </location>
</feature>
<dbReference type="InterPro" id="IPR020846">
    <property type="entry name" value="MFS_dom"/>
</dbReference>
<dbReference type="GeneID" id="56478581"/>
<feature type="transmembrane region" description="Helical" evidence="4">
    <location>
        <begin position="49"/>
        <end position="69"/>
    </location>
</feature>
<evidence type="ECO:0000313" key="6">
    <source>
        <dbReference type="EMBL" id="CCJ52204.1"/>
    </source>
</evidence>
<keyword evidence="3 4" id="KW-0472">Membrane</keyword>
<dbReference type="InterPro" id="IPR036259">
    <property type="entry name" value="MFS_trans_sf"/>
</dbReference>
<name>A0A0C6P206_BORBO</name>
<evidence type="ECO:0000256" key="1">
    <source>
        <dbReference type="ARBA" id="ARBA00022692"/>
    </source>
</evidence>
<dbReference type="PROSITE" id="PS50850">
    <property type="entry name" value="MFS"/>
    <property type="match status" value="1"/>
</dbReference>
<feature type="transmembrane region" description="Helical" evidence="4">
    <location>
        <begin position="76"/>
        <end position="95"/>
    </location>
</feature>
<dbReference type="InterPro" id="IPR011701">
    <property type="entry name" value="MFS"/>
</dbReference>
<dbReference type="Proteomes" id="UP000007564">
    <property type="component" value="Chromosome"/>
</dbReference>
<sequence length="397" mass="40803">MPSRSAQSSSNVLRLAAAQALAGANTTVVYATAAIIGEALAPSKSLATLPISVFVVGMAASTLPAGAVAQRHGRRAAFMLGTLCGVLLGLLAALGIYLESFALFCAAMAFGGAYAAVVLTFRFAAAECVEPHRKARALSTVLAGGVLAGVLGPQLVSYTMDAWSGHVFAGTYLAASAVAVLAAVVLGGVDLPRPARAAAAGGRPLRVIARQPRFIAAVVCGVVTYMLMNFLMTSAPLAMRMHGLSQHASNLGVQWHVIAMYAPSFVAGGLITRHGAVPVVAAGLLLTAAAAVVGLAGMDAWHFWVSLTLLGVGWNFGFAGASAMVLECHLPQERTRVQAANDFIIFGTMVVGSFVSGDLLMRYGWEVVCWLALPPLAVAAFALRWFKPLPAGAAGSA</sequence>
<evidence type="ECO:0000256" key="2">
    <source>
        <dbReference type="ARBA" id="ARBA00022989"/>
    </source>
</evidence>
<organism evidence="6 7">
    <name type="scientific">Bordetella bronchiseptica 253</name>
    <dbReference type="NCBI Taxonomy" id="568707"/>
    <lineage>
        <taxon>Bacteria</taxon>
        <taxon>Pseudomonadati</taxon>
        <taxon>Pseudomonadota</taxon>
        <taxon>Betaproteobacteria</taxon>
        <taxon>Burkholderiales</taxon>
        <taxon>Alcaligenaceae</taxon>
        <taxon>Bordetella</taxon>
    </lineage>
</organism>
<keyword evidence="1 4" id="KW-0812">Transmembrane</keyword>
<dbReference type="Gene3D" id="1.20.1250.20">
    <property type="entry name" value="MFS general substrate transporter like domains"/>
    <property type="match status" value="1"/>
</dbReference>
<feature type="transmembrane region" description="Helical" evidence="4">
    <location>
        <begin position="101"/>
        <end position="125"/>
    </location>
</feature>
<dbReference type="SUPFAM" id="SSF103473">
    <property type="entry name" value="MFS general substrate transporter"/>
    <property type="match status" value="1"/>
</dbReference>
<reference evidence="6 7" key="1">
    <citation type="journal article" date="2012" name="BMC Genomics">
        <title>Comparative genomics of the classical Bordetella subspecies: the evolution and exchange of virulence-associated diversity amongst closely related pathogens.</title>
        <authorList>
            <person name="Park J."/>
            <person name="Zhang Y."/>
            <person name="Buboltz A.M."/>
            <person name="Zhang X."/>
            <person name="Schuster S.C."/>
            <person name="Ahuja U."/>
            <person name="Liu M."/>
            <person name="Miller J.F."/>
            <person name="Sebaihia M."/>
            <person name="Bentley S.D."/>
            <person name="Parkhill J."/>
            <person name="Harvill E.T."/>
        </authorList>
    </citation>
    <scope>NUCLEOTIDE SEQUENCE [LARGE SCALE GENOMIC DNA]</scope>
    <source>
        <strain evidence="6 7">253</strain>
    </source>
</reference>
<evidence type="ECO:0000256" key="4">
    <source>
        <dbReference type="SAM" id="Phobius"/>
    </source>
</evidence>
<dbReference type="Pfam" id="PF07690">
    <property type="entry name" value="MFS_1"/>
    <property type="match status" value="1"/>
</dbReference>
<feature type="transmembrane region" description="Helical" evidence="4">
    <location>
        <begin position="339"/>
        <end position="357"/>
    </location>
</feature>
<dbReference type="OrthoDB" id="8558006at2"/>
<feature type="transmembrane region" description="Helical" evidence="4">
    <location>
        <begin position="168"/>
        <end position="191"/>
    </location>
</feature>
<keyword evidence="2 4" id="KW-1133">Transmembrane helix</keyword>
<dbReference type="RefSeq" id="WP_003812089.1">
    <property type="nucleotide sequence ID" value="NC_019382.1"/>
</dbReference>
<accession>A0A0C6P206</accession>
<protein>
    <submittedName>
        <fullName evidence="6">Putative membrane protein</fullName>
    </submittedName>
</protein>
<dbReference type="KEGG" id="bbh:BN112_0286"/>
<evidence type="ECO:0000256" key="3">
    <source>
        <dbReference type="ARBA" id="ARBA00023136"/>
    </source>
</evidence>
<dbReference type="PANTHER" id="PTHR23534">
    <property type="entry name" value="MFS PERMEASE"/>
    <property type="match status" value="1"/>
</dbReference>
<feature type="transmembrane region" description="Helical" evidence="4">
    <location>
        <begin position="137"/>
        <end position="156"/>
    </location>
</feature>
<evidence type="ECO:0000259" key="5">
    <source>
        <dbReference type="PROSITE" id="PS50850"/>
    </source>
</evidence>
<feature type="transmembrane region" description="Helical" evidence="4">
    <location>
        <begin position="252"/>
        <end position="272"/>
    </location>
</feature>
<dbReference type="HOGENOM" id="CLU_047644_2_0_4"/>
<feature type="transmembrane region" description="Helical" evidence="4">
    <location>
        <begin position="12"/>
        <end position="37"/>
    </location>
</feature>
<feature type="transmembrane region" description="Helical" evidence="4">
    <location>
        <begin position="303"/>
        <end position="327"/>
    </location>
</feature>